<dbReference type="EMBL" id="JAGINW010000001">
    <property type="protein sequence ID" value="MBP2330496.1"/>
    <property type="molecule type" value="Genomic_DNA"/>
</dbReference>
<name>A0ABS4U1I2_9PSEU</name>
<evidence type="ECO:0008006" key="3">
    <source>
        <dbReference type="Google" id="ProtNLM"/>
    </source>
</evidence>
<dbReference type="InterPro" id="IPR029475">
    <property type="entry name" value="DUF6807"/>
</dbReference>
<gene>
    <name evidence="1" type="ORF">JOF56_010881</name>
</gene>
<dbReference type="Proteomes" id="UP001519332">
    <property type="component" value="Unassembled WGS sequence"/>
</dbReference>
<evidence type="ECO:0000313" key="1">
    <source>
        <dbReference type="EMBL" id="MBP2330496.1"/>
    </source>
</evidence>
<sequence>MSLLSLRGKIVAEYVIDPDIDPTLVPRPYLHPVRTLTGTAVTDVLPEDHEWHLGAGIAMPDVSGTNLWGGRTYVHGQGYVWLPDHGRIVHTGWRSQSDNAFAHDLHWLSPNGTTLLEEQREIRAEAVDDRSWRLTVSTRLTNPGKALVELRTPALNGRGEGAGYGGFFWRLPPTIDVELSAGSLRAESAINGSATPELTVSSARYSLTFSGLADNDRWFARIAEYPGIGASLAFDQPLVIGPGCALSRTYHVVIADR</sequence>
<protein>
    <recommendedName>
        <fullName evidence="3">Methane oxygenase PmoA</fullName>
    </recommendedName>
</protein>
<accession>A0ABS4U1I2</accession>
<dbReference type="RefSeq" id="WP_209647098.1">
    <property type="nucleotide sequence ID" value="NZ_JAGINW010000001.1"/>
</dbReference>
<comment type="caution">
    <text evidence="1">The sequence shown here is derived from an EMBL/GenBank/DDBJ whole genome shotgun (WGS) entry which is preliminary data.</text>
</comment>
<reference evidence="1 2" key="1">
    <citation type="submission" date="2021-03" db="EMBL/GenBank/DDBJ databases">
        <title>Sequencing the genomes of 1000 actinobacteria strains.</title>
        <authorList>
            <person name="Klenk H.-P."/>
        </authorList>
    </citation>
    <scope>NUCLEOTIDE SEQUENCE [LARGE SCALE GENOMIC DNA]</scope>
    <source>
        <strain evidence="1 2">DSM 46670</strain>
    </source>
</reference>
<organism evidence="1 2">
    <name type="scientific">Kibdelosporangium banguiense</name>
    <dbReference type="NCBI Taxonomy" id="1365924"/>
    <lineage>
        <taxon>Bacteria</taxon>
        <taxon>Bacillati</taxon>
        <taxon>Actinomycetota</taxon>
        <taxon>Actinomycetes</taxon>
        <taxon>Pseudonocardiales</taxon>
        <taxon>Pseudonocardiaceae</taxon>
        <taxon>Kibdelosporangium</taxon>
    </lineage>
</organism>
<keyword evidence="2" id="KW-1185">Reference proteome</keyword>
<dbReference type="Pfam" id="PF14100">
    <property type="entry name" value="DUF6807"/>
    <property type="match status" value="1"/>
</dbReference>
<evidence type="ECO:0000313" key="2">
    <source>
        <dbReference type="Proteomes" id="UP001519332"/>
    </source>
</evidence>
<proteinExistence type="predicted"/>